<accession>L9Z705</accession>
<feature type="region of interest" description="Disordered" evidence="1">
    <location>
        <begin position="262"/>
        <end position="281"/>
    </location>
</feature>
<evidence type="ECO:0000313" key="3">
    <source>
        <dbReference type="Proteomes" id="UP000011592"/>
    </source>
</evidence>
<evidence type="ECO:0000256" key="1">
    <source>
        <dbReference type="SAM" id="MobiDB-lite"/>
    </source>
</evidence>
<comment type="caution">
    <text evidence="2">The sequence shown here is derived from an EMBL/GenBank/DDBJ whole genome shotgun (WGS) entry which is preliminary data.</text>
</comment>
<keyword evidence="3" id="KW-1185">Reference proteome</keyword>
<organism evidence="2 3">
    <name type="scientific">Natrinema gari JCM 14663</name>
    <dbReference type="NCBI Taxonomy" id="1230459"/>
    <lineage>
        <taxon>Archaea</taxon>
        <taxon>Methanobacteriati</taxon>
        <taxon>Methanobacteriota</taxon>
        <taxon>Stenosarchaea group</taxon>
        <taxon>Halobacteria</taxon>
        <taxon>Halobacteriales</taxon>
        <taxon>Natrialbaceae</taxon>
        <taxon>Natrinema</taxon>
    </lineage>
</organism>
<evidence type="ECO:0000313" key="2">
    <source>
        <dbReference type="EMBL" id="ELY82285.1"/>
    </source>
</evidence>
<sequence length="281" mass="29846">MRKKAPERAAARGSGTFIPHRSQVRFVIVVATTDFEVYHGVVNELRDRGTTFTTIEPDAALPEQATVVVTDADNADAFADVPTIVADPDDPRRTVDRALAAVRGNGGRTVIGVDPGKKPGIAVLTGETIVATFQVPLGDAVDVIQREAAEAPSPVVRIGDGSRLESAKLVNELDTVQVELVDETGTTPYLGTGARGMGDVLAAVNIARLEGEVVDAREIEPTAGELQVIKDRSRERSEHNRAIDEVLARRVAAGDLTVDEALAEHRDDGDGSATPDDQDES</sequence>
<dbReference type="PATRIC" id="fig|1230459.4.peg.971"/>
<reference evidence="2 3" key="1">
    <citation type="journal article" date="2014" name="PLoS Genet.">
        <title>Phylogenetically driven sequencing of extremely halophilic archaea reveals strategies for static and dynamic osmo-response.</title>
        <authorList>
            <person name="Becker E.A."/>
            <person name="Seitzer P.M."/>
            <person name="Tritt A."/>
            <person name="Larsen D."/>
            <person name="Krusor M."/>
            <person name="Yao A.I."/>
            <person name="Wu D."/>
            <person name="Madern D."/>
            <person name="Eisen J.A."/>
            <person name="Darling A.E."/>
            <person name="Facciotti M.T."/>
        </authorList>
    </citation>
    <scope>NUCLEOTIDE SEQUENCE [LARGE SCALE GENOMIC DNA]</scope>
    <source>
        <strain evidence="2 3">JCM 14663</strain>
    </source>
</reference>
<dbReference type="AlphaFoldDB" id="L9Z705"/>
<proteinExistence type="predicted"/>
<protein>
    <submittedName>
        <fullName evidence="2">Uncharacterized protein</fullName>
    </submittedName>
</protein>
<gene>
    <name evidence="2" type="ORF">C486_04850</name>
</gene>
<dbReference type="Proteomes" id="UP000011592">
    <property type="component" value="Unassembled WGS sequence"/>
</dbReference>
<dbReference type="EMBL" id="AOIJ01000038">
    <property type="protein sequence ID" value="ELY82285.1"/>
    <property type="molecule type" value="Genomic_DNA"/>
</dbReference>
<name>L9Z705_9EURY</name>